<sequence length="401" mass="43020">MNKILLSFFLAIPVFGFSQSFQVNLQGQKQTAMGGAGVGLALDEAAVFFNPGAVSFLKNNGVQAGINGIWLKTAFNQAGSSITEYNKNKVPTPAAAYAIFGSPESRLRFGIGVYTPFGGAMHWKEDWSGKFTVTALDLQAIYIQPTLSLKITDEIGIGGGLVYALGKVDLQMSVPYTSNGQQATVKLKGDAKDFGWNAGIFIKTISGVSVGLTHRSQVSATVKNGDAIFTNVPSSVQPLLPASFNATLPLPATSTVGFGFYPSEKTTIALDVNWIWWHTYKELAFYYNNGNSTISARNYHDAATFRAGIQHVASSFLTLRAGAAYALSPVGEGYVTPEVPDANRILLSAGIGLKPSERFGIDFSFLYENLKSRTETNIESGLSGTFKTVAYIPGVALSYKF</sequence>
<dbReference type="InterPro" id="IPR005017">
    <property type="entry name" value="OMPP1/FadL/TodX"/>
</dbReference>
<keyword evidence="10" id="KW-1185">Reference proteome</keyword>
<protein>
    <submittedName>
        <fullName evidence="9">Long-chain fatty acid transporter</fullName>
    </submittedName>
</protein>
<dbReference type="Proteomes" id="UP000309594">
    <property type="component" value="Unassembled WGS sequence"/>
</dbReference>
<gene>
    <name evidence="8" type="ORF">EZ444_15625</name>
    <name evidence="9" type="ORF">FBD94_10740</name>
</gene>
<keyword evidence="5" id="KW-0732">Signal</keyword>
<accession>A0A4U1GDK5</accession>
<comment type="subcellular location">
    <subcellularLocation>
        <location evidence="1">Cell outer membrane</location>
        <topology evidence="1">Multi-pass membrane protein</topology>
    </subcellularLocation>
</comment>
<dbReference type="EMBL" id="SJSM01000009">
    <property type="protein sequence ID" value="TCC95558.1"/>
    <property type="molecule type" value="Genomic_DNA"/>
</dbReference>
<dbReference type="Proteomes" id="UP000291117">
    <property type="component" value="Unassembled WGS sequence"/>
</dbReference>
<dbReference type="Gene3D" id="2.40.160.60">
    <property type="entry name" value="Outer membrane protein transport protein (OMPP1/FadL/TodX)"/>
    <property type="match status" value="1"/>
</dbReference>
<evidence type="ECO:0000313" key="11">
    <source>
        <dbReference type="Proteomes" id="UP000309594"/>
    </source>
</evidence>
<dbReference type="GO" id="GO:0015483">
    <property type="term" value="F:long-chain fatty acid transporting porin activity"/>
    <property type="evidence" value="ECO:0007669"/>
    <property type="project" value="TreeGrafter"/>
</dbReference>
<evidence type="ECO:0000313" key="10">
    <source>
        <dbReference type="Proteomes" id="UP000291117"/>
    </source>
</evidence>
<evidence type="ECO:0000256" key="1">
    <source>
        <dbReference type="ARBA" id="ARBA00004571"/>
    </source>
</evidence>
<dbReference type="AlphaFoldDB" id="A0A4U1GDK5"/>
<dbReference type="PANTHER" id="PTHR35093:SF8">
    <property type="entry name" value="OUTER MEMBRANE PROTEIN NMB0088-RELATED"/>
    <property type="match status" value="1"/>
</dbReference>
<evidence type="ECO:0000256" key="4">
    <source>
        <dbReference type="ARBA" id="ARBA00022692"/>
    </source>
</evidence>
<dbReference type="GO" id="GO:0009279">
    <property type="term" value="C:cell outer membrane"/>
    <property type="evidence" value="ECO:0007669"/>
    <property type="project" value="UniProtKB-SubCell"/>
</dbReference>
<dbReference type="RefSeq" id="WP_131610084.1">
    <property type="nucleotide sequence ID" value="NZ_SJSM01000009.1"/>
</dbReference>
<reference evidence="9 11" key="2">
    <citation type="submission" date="2019-04" db="EMBL/GenBank/DDBJ databases">
        <title>Pedobacter sp. RP-1-16 sp. nov., isolated from Arctic soil.</title>
        <authorList>
            <person name="Dahal R.H."/>
            <person name="Kim D.-U."/>
        </authorList>
    </citation>
    <scope>NUCLEOTIDE SEQUENCE [LARGE SCALE GENOMIC DNA]</scope>
    <source>
        <strain evidence="9 11">RP-1-16</strain>
    </source>
</reference>
<proteinExistence type="inferred from homology"/>
<keyword evidence="3" id="KW-1134">Transmembrane beta strand</keyword>
<dbReference type="SUPFAM" id="SSF56935">
    <property type="entry name" value="Porins"/>
    <property type="match status" value="1"/>
</dbReference>
<keyword evidence="4" id="KW-0812">Transmembrane</keyword>
<dbReference type="PANTHER" id="PTHR35093">
    <property type="entry name" value="OUTER MEMBRANE PROTEIN NMB0088-RELATED"/>
    <property type="match status" value="1"/>
</dbReference>
<name>A0A4U1GDK5_9SPHI</name>
<evidence type="ECO:0000313" key="8">
    <source>
        <dbReference type="EMBL" id="TCC95558.1"/>
    </source>
</evidence>
<dbReference type="Pfam" id="PF03349">
    <property type="entry name" value="Toluene_X"/>
    <property type="match status" value="1"/>
</dbReference>
<dbReference type="OrthoDB" id="9922at2"/>
<keyword evidence="7" id="KW-0998">Cell outer membrane</keyword>
<evidence type="ECO:0000256" key="3">
    <source>
        <dbReference type="ARBA" id="ARBA00022452"/>
    </source>
</evidence>
<comment type="caution">
    <text evidence="9">The sequence shown here is derived from an EMBL/GenBank/DDBJ whole genome shotgun (WGS) entry which is preliminary data.</text>
</comment>
<organism evidence="9 11">
    <name type="scientific">Pedobacter hiemivivus</name>
    <dbReference type="NCBI Taxonomy" id="2530454"/>
    <lineage>
        <taxon>Bacteria</taxon>
        <taxon>Pseudomonadati</taxon>
        <taxon>Bacteroidota</taxon>
        <taxon>Sphingobacteriia</taxon>
        <taxon>Sphingobacteriales</taxon>
        <taxon>Sphingobacteriaceae</taxon>
        <taxon>Pedobacter</taxon>
    </lineage>
</organism>
<evidence type="ECO:0000256" key="6">
    <source>
        <dbReference type="ARBA" id="ARBA00023136"/>
    </source>
</evidence>
<keyword evidence="6" id="KW-0472">Membrane</keyword>
<evidence type="ECO:0000256" key="7">
    <source>
        <dbReference type="ARBA" id="ARBA00023237"/>
    </source>
</evidence>
<dbReference type="EMBL" id="SWDX01000004">
    <property type="protein sequence ID" value="TKC61020.1"/>
    <property type="molecule type" value="Genomic_DNA"/>
</dbReference>
<evidence type="ECO:0000256" key="5">
    <source>
        <dbReference type="ARBA" id="ARBA00022729"/>
    </source>
</evidence>
<evidence type="ECO:0000313" key="9">
    <source>
        <dbReference type="EMBL" id="TKC61020.1"/>
    </source>
</evidence>
<accession>A0A4R0N6A7</accession>
<comment type="similarity">
    <text evidence="2">Belongs to the OmpP1/FadL family.</text>
</comment>
<evidence type="ECO:0000256" key="2">
    <source>
        <dbReference type="ARBA" id="ARBA00008163"/>
    </source>
</evidence>
<reference evidence="8 10" key="1">
    <citation type="submission" date="2019-02" db="EMBL/GenBank/DDBJ databases">
        <title>Pedobacter sp. RP-3-8 sp. nov., isolated from Arctic soil.</title>
        <authorList>
            <person name="Dahal R.H."/>
        </authorList>
    </citation>
    <scope>NUCLEOTIDE SEQUENCE [LARGE SCALE GENOMIC DNA]</scope>
    <source>
        <strain evidence="8 10">RP-3-8</strain>
    </source>
</reference>